<comment type="similarity">
    <text evidence="1">Belongs to the oxygen-dependent FAD-linked oxidoreductase family.</text>
</comment>
<evidence type="ECO:0000256" key="1">
    <source>
        <dbReference type="ARBA" id="ARBA00005466"/>
    </source>
</evidence>
<evidence type="ECO:0000256" key="2">
    <source>
        <dbReference type="ARBA" id="ARBA00022630"/>
    </source>
</evidence>
<evidence type="ECO:0000313" key="7">
    <source>
        <dbReference type="Proteomes" id="UP001444661"/>
    </source>
</evidence>
<keyword evidence="7" id="KW-1185">Reference proteome</keyword>
<name>A0ABR1TCT9_9PEZI</name>
<organism evidence="6 7">
    <name type="scientific">Apiospora rasikravindrae</name>
    <dbReference type="NCBI Taxonomy" id="990691"/>
    <lineage>
        <taxon>Eukaryota</taxon>
        <taxon>Fungi</taxon>
        <taxon>Dikarya</taxon>
        <taxon>Ascomycota</taxon>
        <taxon>Pezizomycotina</taxon>
        <taxon>Sordariomycetes</taxon>
        <taxon>Xylariomycetidae</taxon>
        <taxon>Amphisphaeriales</taxon>
        <taxon>Apiosporaceae</taxon>
        <taxon>Apiospora</taxon>
    </lineage>
</organism>
<dbReference type="InterPro" id="IPR016169">
    <property type="entry name" value="FAD-bd_PCMH_sub2"/>
</dbReference>
<dbReference type="EMBL" id="JAQQWK010000003">
    <property type="protein sequence ID" value="KAK8044412.1"/>
    <property type="molecule type" value="Genomic_DNA"/>
</dbReference>
<keyword evidence="2" id="KW-0285">Flavoprotein</keyword>
<sequence>MSVSLNPRVSDALKTVLGNSVLPRGSKGFEEANRSYFSAFANELSPSHIVQPTSATQVQSLVKTLRPHLLSGDCRLAVRGTGHSPFASSCNIQDGVTIDMRSLKGILLSGDKSTVEIGVGETWEPVYTELGKYGLTVAGARDAHIGVGGFILGGGLSIFSSSMGFACDTVAEFKVVLGSGELVCANPTQNADLWWALKGGLNNFGIVISITMKTFPAGDIWGGLTYYVPDVFPRLLERTCDFVDNETDSDTHIMCSTGYGFGHQVTTCVMYHTRGIENPPSLQRFTSLGPQIERMNTLRTSSQLGFAGELAKYTSHGKRQYWTSITIKSDVSLMKAFHAKWQETLGLVQDAEGFIFTFGLHPLTKSLLESSARAGGNAMAIPASDGPLFVVLINPIWTSPGDDERIFAVVGNMVTELRQMARESGLLHRTTMSLGGCGEESFQRLRDVSARYDPDGIFQKGVSGGFKLSDKNL</sequence>
<dbReference type="InterPro" id="IPR036318">
    <property type="entry name" value="FAD-bd_PCMH-like_sf"/>
</dbReference>
<evidence type="ECO:0000313" key="6">
    <source>
        <dbReference type="EMBL" id="KAK8044412.1"/>
    </source>
</evidence>
<evidence type="ECO:0000256" key="4">
    <source>
        <dbReference type="ARBA" id="ARBA00023002"/>
    </source>
</evidence>
<gene>
    <name evidence="6" type="ORF">PG993_004436</name>
</gene>
<dbReference type="InterPro" id="IPR016166">
    <property type="entry name" value="FAD-bd_PCMH"/>
</dbReference>
<dbReference type="Proteomes" id="UP001444661">
    <property type="component" value="Unassembled WGS sequence"/>
</dbReference>
<dbReference type="SUPFAM" id="SSF56176">
    <property type="entry name" value="FAD-binding/transporter-associated domain-like"/>
    <property type="match status" value="1"/>
</dbReference>
<dbReference type="Pfam" id="PF01565">
    <property type="entry name" value="FAD_binding_4"/>
    <property type="match status" value="1"/>
</dbReference>
<feature type="domain" description="FAD-binding PCMH-type" evidence="5">
    <location>
        <begin position="42"/>
        <end position="217"/>
    </location>
</feature>
<keyword evidence="4" id="KW-0560">Oxidoreductase</keyword>
<dbReference type="PROSITE" id="PS51387">
    <property type="entry name" value="FAD_PCMH"/>
    <property type="match status" value="1"/>
</dbReference>
<evidence type="ECO:0000256" key="3">
    <source>
        <dbReference type="ARBA" id="ARBA00022827"/>
    </source>
</evidence>
<reference evidence="6 7" key="1">
    <citation type="submission" date="2023-01" db="EMBL/GenBank/DDBJ databases">
        <title>Analysis of 21 Apiospora genomes using comparative genomics revels a genus with tremendous synthesis potential of carbohydrate active enzymes and secondary metabolites.</title>
        <authorList>
            <person name="Sorensen T."/>
        </authorList>
    </citation>
    <scope>NUCLEOTIDE SEQUENCE [LARGE SCALE GENOMIC DNA]</scope>
    <source>
        <strain evidence="6 7">CBS 33761</strain>
    </source>
</reference>
<dbReference type="PANTHER" id="PTHR42973">
    <property type="entry name" value="BINDING OXIDOREDUCTASE, PUTATIVE (AFU_ORTHOLOGUE AFUA_1G17690)-RELATED"/>
    <property type="match status" value="1"/>
</dbReference>
<dbReference type="InterPro" id="IPR006094">
    <property type="entry name" value="Oxid_FAD_bind_N"/>
</dbReference>
<dbReference type="PANTHER" id="PTHR42973:SF22">
    <property type="entry name" value="FAD-BINDING PCMH-TYPE DOMAIN-CONTAINING PROTEIN-RELATED"/>
    <property type="match status" value="1"/>
</dbReference>
<protein>
    <recommendedName>
        <fullName evidence="5">FAD-binding PCMH-type domain-containing protein</fullName>
    </recommendedName>
</protein>
<comment type="caution">
    <text evidence="6">The sequence shown here is derived from an EMBL/GenBank/DDBJ whole genome shotgun (WGS) entry which is preliminary data.</text>
</comment>
<dbReference type="Gene3D" id="3.30.465.10">
    <property type="match status" value="1"/>
</dbReference>
<keyword evidence="3" id="KW-0274">FAD</keyword>
<proteinExistence type="inferred from homology"/>
<evidence type="ECO:0000259" key="5">
    <source>
        <dbReference type="PROSITE" id="PS51387"/>
    </source>
</evidence>
<dbReference type="InterPro" id="IPR050416">
    <property type="entry name" value="FAD-linked_Oxidoreductase"/>
</dbReference>
<accession>A0ABR1TCT9</accession>